<name>E3N795_CAERE</name>
<keyword evidence="2" id="KW-1185">Reference proteome</keyword>
<dbReference type="HOGENOM" id="CLU_2608293_0_0_1"/>
<organism evidence="2">
    <name type="scientific">Caenorhabditis remanei</name>
    <name type="common">Caenorhabditis vulgaris</name>
    <dbReference type="NCBI Taxonomy" id="31234"/>
    <lineage>
        <taxon>Eukaryota</taxon>
        <taxon>Metazoa</taxon>
        <taxon>Ecdysozoa</taxon>
        <taxon>Nematoda</taxon>
        <taxon>Chromadorea</taxon>
        <taxon>Rhabditida</taxon>
        <taxon>Rhabditina</taxon>
        <taxon>Rhabditomorpha</taxon>
        <taxon>Rhabditoidea</taxon>
        <taxon>Rhabditidae</taxon>
        <taxon>Peloderinae</taxon>
        <taxon>Caenorhabditis</taxon>
    </lineage>
</organism>
<dbReference type="OrthoDB" id="10478810at2759"/>
<reference evidence="1" key="1">
    <citation type="submission" date="2007-07" db="EMBL/GenBank/DDBJ databases">
        <title>PCAP assembly of the Caenorhabditis remanei genome.</title>
        <authorList>
            <consortium name="The Caenorhabditis remanei Sequencing Consortium"/>
            <person name="Wilson R.K."/>
        </authorList>
    </citation>
    <scope>NUCLEOTIDE SEQUENCE [LARGE SCALE GENOMIC DNA]</scope>
    <source>
        <strain evidence="1">PB4641</strain>
    </source>
</reference>
<gene>
    <name evidence="1" type="ORF">CRE_10582</name>
</gene>
<evidence type="ECO:0000313" key="2">
    <source>
        <dbReference type="Proteomes" id="UP000008281"/>
    </source>
</evidence>
<dbReference type="RefSeq" id="XP_003095731.2">
    <property type="nucleotide sequence ID" value="XM_003095683.2"/>
</dbReference>
<accession>E3N795</accession>
<evidence type="ECO:0000313" key="1">
    <source>
        <dbReference type="EMBL" id="EFO88448.1"/>
    </source>
</evidence>
<dbReference type="eggNOG" id="ENOG502TJAJ">
    <property type="taxonomic scope" value="Eukaryota"/>
</dbReference>
<dbReference type="CTD" id="9813274"/>
<dbReference type="Proteomes" id="UP000008281">
    <property type="component" value="Unassembled WGS sequence"/>
</dbReference>
<dbReference type="KEGG" id="crq:GCK72_016502"/>
<sequence length="79" mass="8937">MGCIVSQCEDDGNIEETVEKKSEEDGFPEEIALIRLRAKSVHFATEATLHFIPFKWQEDMTQEIELEDTESEGSITNCG</sequence>
<dbReference type="EMBL" id="DS268546">
    <property type="protein sequence ID" value="EFO88448.1"/>
    <property type="molecule type" value="Genomic_DNA"/>
</dbReference>
<proteinExistence type="predicted"/>
<dbReference type="AlphaFoldDB" id="E3N795"/>
<protein>
    <submittedName>
        <fullName evidence="1">Uncharacterized protein</fullName>
    </submittedName>
</protein>
<dbReference type="GeneID" id="9813274"/>